<gene>
    <name evidence="16 17" type="primary">coaX</name>
    <name evidence="17" type="ORF">COMA1_70169</name>
</gene>
<evidence type="ECO:0000256" key="10">
    <source>
        <dbReference type="ARBA" id="ARBA00022777"/>
    </source>
</evidence>
<keyword evidence="18" id="KW-1185">Reference proteome</keyword>
<keyword evidence="10 16" id="KW-0418">Kinase</keyword>
<keyword evidence="7 16" id="KW-0963">Cytoplasm</keyword>
<evidence type="ECO:0000256" key="1">
    <source>
        <dbReference type="ARBA" id="ARBA00001206"/>
    </source>
</evidence>
<organism evidence="17 18">
    <name type="scientific">Candidatus Nitrospira nitrosa</name>
    <dbReference type="NCBI Taxonomy" id="1742972"/>
    <lineage>
        <taxon>Bacteria</taxon>
        <taxon>Pseudomonadati</taxon>
        <taxon>Nitrospirota</taxon>
        <taxon>Nitrospiria</taxon>
        <taxon>Nitrospirales</taxon>
        <taxon>Nitrospiraceae</taxon>
        <taxon>Nitrospira</taxon>
    </lineage>
</organism>
<evidence type="ECO:0000256" key="3">
    <source>
        <dbReference type="ARBA" id="ARBA00004496"/>
    </source>
</evidence>
<dbReference type="HAMAP" id="MF_01274">
    <property type="entry name" value="Pantothen_kinase_3"/>
    <property type="match status" value="1"/>
</dbReference>
<dbReference type="Pfam" id="PF03309">
    <property type="entry name" value="Pan_kinase"/>
    <property type="match status" value="1"/>
</dbReference>
<feature type="binding site" evidence="16">
    <location>
        <position position="103"/>
    </location>
    <ligand>
        <name>substrate</name>
    </ligand>
</feature>
<evidence type="ECO:0000256" key="4">
    <source>
        <dbReference type="ARBA" id="ARBA00005225"/>
    </source>
</evidence>
<dbReference type="PANTHER" id="PTHR34265:SF1">
    <property type="entry name" value="TYPE III PANTOTHENATE KINASE"/>
    <property type="match status" value="1"/>
</dbReference>
<evidence type="ECO:0000256" key="7">
    <source>
        <dbReference type="ARBA" id="ARBA00022490"/>
    </source>
</evidence>
<keyword evidence="11 16" id="KW-0067">ATP-binding</keyword>
<comment type="cofactor">
    <cofactor evidence="2">
        <name>K(+)</name>
        <dbReference type="ChEBI" id="CHEBI:29103"/>
    </cofactor>
</comment>
<evidence type="ECO:0000256" key="8">
    <source>
        <dbReference type="ARBA" id="ARBA00022679"/>
    </source>
</evidence>
<comment type="function">
    <text evidence="16">Catalyzes the phosphorylation of pantothenate (Pan), the first step in CoA biosynthesis.</text>
</comment>
<dbReference type="PANTHER" id="PTHR34265">
    <property type="entry name" value="TYPE III PANTOTHENATE KINASE"/>
    <property type="match status" value="1"/>
</dbReference>
<comment type="cofactor">
    <cofactor evidence="16">
        <name>NH4(+)</name>
        <dbReference type="ChEBI" id="CHEBI:28938"/>
    </cofactor>
    <cofactor evidence="16">
        <name>K(+)</name>
        <dbReference type="ChEBI" id="CHEBI:29103"/>
    </cofactor>
    <text evidence="16">A monovalent cation. Ammonium or potassium.</text>
</comment>
<reference evidence="17 18" key="1">
    <citation type="submission" date="2015-10" db="EMBL/GenBank/DDBJ databases">
        <authorList>
            <person name="Gilbert D.G."/>
        </authorList>
    </citation>
    <scope>NUCLEOTIDE SEQUENCE [LARGE SCALE GENOMIC DNA]</scope>
    <source>
        <strain evidence="17">COMA1</strain>
    </source>
</reference>
<dbReference type="NCBIfam" id="TIGR00671">
    <property type="entry name" value="baf"/>
    <property type="match status" value="1"/>
</dbReference>
<feature type="binding site" evidence="16">
    <location>
        <position position="135"/>
    </location>
    <ligand>
        <name>ATP</name>
        <dbReference type="ChEBI" id="CHEBI:30616"/>
    </ligand>
</feature>
<dbReference type="SUPFAM" id="SSF53067">
    <property type="entry name" value="Actin-like ATPase domain"/>
    <property type="match status" value="2"/>
</dbReference>
<dbReference type="InterPro" id="IPR004619">
    <property type="entry name" value="Type_III_PanK"/>
</dbReference>
<comment type="pathway">
    <text evidence="4 16">Cofactor biosynthesis; coenzyme A biosynthesis; CoA from (R)-pantothenate: step 1/5.</text>
</comment>
<comment type="similarity">
    <text evidence="14 16">Belongs to the type III pantothenate kinase family.</text>
</comment>
<evidence type="ECO:0000313" key="17">
    <source>
        <dbReference type="EMBL" id="CUS39367.1"/>
    </source>
</evidence>
<feature type="binding site" evidence="16">
    <location>
        <begin position="110"/>
        <end position="113"/>
    </location>
    <ligand>
        <name>substrate</name>
    </ligand>
</feature>
<dbReference type="GO" id="GO:0005524">
    <property type="term" value="F:ATP binding"/>
    <property type="evidence" value="ECO:0007669"/>
    <property type="project" value="UniProtKB-UniRule"/>
</dbReference>
<feature type="binding site" evidence="16">
    <location>
        <begin position="9"/>
        <end position="16"/>
    </location>
    <ligand>
        <name>ATP</name>
        <dbReference type="ChEBI" id="CHEBI:30616"/>
    </ligand>
</feature>
<evidence type="ECO:0000313" key="18">
    <source>
        <dbReference type="Proteomes" id="UP000199032"/>
    </source>
</evidence>
<feature type="binding site" evidence="16">
    <location>
        <position position="132"/>
    </location>
    <ligand>
        <name>K(+)</name>
        <dbReference type="ChEBI" id="CHEBI:29103"/>
    </ligand>
</feature>
<dbReference type="EMBL" id="CZQA01000013">
    <property type="protein sequence ID" value="CUS39367.1"/>
    <property type="molecule type" value="Genomic_DNA"/>
</dbReference>
<feature type="active site" description="Proton acceptor" evidence="16">
    <location>
        <position position="112"/>
    </location>
</feature>
<accession>A0A0S4LP57</accession>
<dbReference type="GO" id="GO:0005737">
    <property type="term" value="C:cytoplasm"/>
    <property type="evidence" value="ECO:0007669"/>
    <property type="project" value="UniProtKB-SubCell"/>
</dbReference>
<dbReference type="EC" id="2.7.1.33" evidence="6 16"/>
<evidence type="ECO:0000256" key="14">
    <source>
        <dbReference type="ARBA" id="ARBA00038036"/>
    </source>
</evidence>
<dbReference type="STRING" id="1742972.COMA1_70169"/>
<sequence>MNPMLLAIDIGNTNIVVGIFEGPTLLNHWRLATDPKTTADEYGVLCLSLMARNGRIPEHISGAIISSVVPALTETFESMVETSFGCTPLTVSSDLETGLTMKYLNPKEIGSDRIVNAAAAYEKFRRDLIIVDFGTATTFCAVSGTGEYLGGVIAPGLGISAEALFSRAAKLSKVELARPKTVIGTDTASSIQSGLIFGYAGLVDTLVHRIETEMGHSSFVIATGGLAQVIASEARSIQHIEPFLTLQGLELLYRRAHGTYPTHWV</sequence>
<dbReference type="AlphaFoldDB" id="A0A0S4LP57"/>
<dbReference type="InterPro" id="IPR043129">
    <property type="entry name" value="ATPase_NBD"/>
</dbReference>
<keyword evidence="13 16" id="KW-0173">Coenzyme A biosynthesis</keyword>
<comment type="catalytic activity">
    <reaction evidence="1 16">
        <text>(R)-pantothenate + ATP = (R)-4'-phosphopantothenate + ADP + H(+)</text>
        <dbReference type="Rhea" id="RHEA:16373"/>
        <dbReference type="ChEBI" id="CHEBI:10986"/>
        <dbReference type="ChEBI" id="CHEBI:15378"/>
        <dbReference type="ChEBI" id="CHEBI:29032"/>
        <dbReference type="ChEBI" id="CHEBI:30616"/>
        <dbReference type="ChEBI" id="CHEBI:456216"/>
        <dbReference type="EC" id="2.7.1.33"/>
    </reaction>
</comment>
<name>A0A0S4LP57_9BACT</name>
<feature type="binding site" evidence="16">
    <location>
        <position position="187"/>
    </location>
    <ligand>
        <name>substrate</name>
    </ligand>
</feature>
<dbReference type="GO" id="GO:0004594">
    <property type="term" value="F:pantothenate kinase activity"/>
    <property type="evidence" value="ECO:0007669"/>
    <property type="project" value="UniProtKB-UniRule"/>
</dbReference>
<dbReference type="UniPathway" id="UPA00241">
    <property type="reaction ID" value="UER00352"/>
</dbReference>
<proteinExistence type="inferred from homology"/>
<protein>
    <recommendedName>
        <fullName evidence="15 16">Type III pantothenate kinase</fullName>
        <ecNumber evidence="6 16">2.7.1.33</ecNumber>
    </recommendedName>
    <alternativeName>
        <fullName evidence="16">PanK-III</fullName>
    </alternativeName>
    <alternativeName>
        <fullName evidence="16">Pantothenic acid kinase</fullName>
    </alternativeName>
</protein>
<dbReference type="GO" id="GO:0015937">
    <property type="term" value="P:coenzyme A biosynthetic process"/>
    <property type="evidence" value="ECO:0007669"/>
    <property type="project" value="UniProtKB-UniRule"/>
</dbReference>
<evidence type="ECO:0000256" key="13">
    <source>
        <dbReference type="ARBA" id="ARBA00022993"/>
    </source>
</evidence>
<evidence type="ECO:0000256" key="5">
    <source>
        <dbReference type="ARBA" id="ARBA00011738"/>
    </source>
</evidence>
<comment type="subunit">
    <text evidence="5 16">Homodimer.</text>
</comment>
<keyword evidence="12 16" id="KW-0630">Potassium</keyword>
<comment type="subcellular location">
    <subcellularLocation>
        <location evidence="3 16">Cytoplasm</location>
    </subcellularLocation>
</comment>
<dbReference type="GO" id="GO:0046872">
    <property type="term" value="F:metal ion binding"/>
    <property type="evidence" value="ECO:0007669"/>
    <property type="project" value="UniProtKB-KW"/>
</dbReference>
<evidence type="ECO:0000256" key="12">
    <source>
        <dbReference type="ARBA" id="ARBA00022958"/>
    </source>
</evidence>
<evidence type="ECO:0000256" key="2">
    <source>
        <dbReference type="ARBA" id="ARBA00001958"/>
    </source>
</evidence>
<keyword evidence="8 16" id="KW-0808">Transferase</keyword>
<evidence type="ECO:0000256" key="11">
    <source>
        <dbReference type="ARBA" id="ARBA00022840"/>
    </source>
</evidence>
<keyword evidence="16" id="KW-0479">Metal-binding</keyword>
<evidence type="ECO:0000256" key="6">
    <source>
        <dbReference type="ARBA" id="ARBA00012102"/>
    </source>
</evidence>
<evidence type="ECO:0000256" key="9">
    <source>
        <dbReference type="ARBA" id="ARBA00022741"/>
    </source>
</evidence>
<evidence type="ECO:0000256" key="15">
    <source>
        <dbReference type="ARBA" id="ARBA00040883"/>
    </source>
</evidence>
<dbReference type="Gene3D" id="3.30.420.40">
    <property type="match status" value="2"/>
</dbReference>
<dbReference type="Proteomes" id="UP000199032">
    <property type="component" value="Unassembled WGS sequence"/>
</dbReference>
<dbReference type="CDD" id="cd24015">
    <property type="entry name" value="ASKHA_NBD_PanK-III"/>
    <property type="match status" value="1"/>
</dbReference>
<dbReference type="NCBIfam" id="NF009855">
    <property type="entry name" value="PRK13321.1"/>
    <property type="match status" value="1"/>
</dbReference>
<dbReference type="NCBIfam" id="NF009848">
    <property type="entry name" value="PRK13318.1-6"/>
    <property type="match status" value="1"/>
</dbReference>
<keyword evidence="9 16" id="KW-0547">Nucleotide-binding</keyword>
<evidence type="ECO:0000256" key="16">
    <source>
        <dbReference type="HAMAP-Rule" id="MF_01274"/>
    </source>
</evidence>